<dbReference type="RefSeq" id="WP_258418392.1">
    <property type="nucleotide sequence ID" value="NZ_JAPTNG010000023.1"/>
</dbReference>
<comment type="caution">
    <text evidence="1">The sequence shown here is derived from an EMBL/GenBank/DDBJ whole genome shotgun (WGS) entry which is preliminary data.</text>
</comment>
<name>A0ABT4I314_9BACL</name>
<keyword evidence="2" id="KW-1185">Reference proteome</keyword>
<gene>
    <name evidence="1" type="ORF">O0535_22315</name>
</gene>
<proteinExistence type="predicted"/>
<sequence length="110" mass="13104">MIRNDGLTEIEGMNLKYDEVSKWERRFELEIFFLKQREIETKTDIVIREHAHSEDHLACIVTTKRGFSYGCSWAIERDERGQIISPTKSQIEKAWKTDRSNFFPFIPNSY</sequence>
<accession>A0ABT4I314</accession>
<dbReference type="Proteomes" id="UP001067708">
    <property type="component" value="Unassembled WGS sequence"/>
</dbReference>
<reference evidence="1" key="1">
    <citation type="submission" date="2022-09" db="EMBL/GenBank/DDBJ databases">
        <title>Genome analysis and characterization of larvicidal activity of Brevibacillus strains.</title>
        <authorList>
            <person name="Patrusheva E.V."/>
            <person name="Izotova A.O."/>
            <person name="Toshchakov S.V."/>
            <person name="Sineoky S.P."/>
        </authorList>
    </citation>
    <scope>NUCLEOTIDE SEQUENCE</scope>
    <source>
        <strain evidence="1">VKPM_B-13244</strain>
    </source>
</reference>
<evidence type="ECO:0000313" key="1">
    <source>
        <dbReference type="EMBL" id="MCZ0833446.1"/>
    </source>
</evidence>
<evidence type="ECO:0000313" key="2">
    <source>
        <dbReference type="Proteomes" id="UP001067708"/>
    </source>
</evidence>
<protein>
    <submittedName>
        <fullName evidence="1">Uncharacterized protein</fullName>
    </submittedName>
</protein>
<organism evidence="1 2">
    <name type="scientific">Brevibacillus halotolerans</name>
    <dbReference type="NCBI Taxonomy" id="1507437"/>
    <lineage>
        <taxon>Bacteria</taxon>
        <taxon>Bacillati</taxon>
        <taxon>Bacillota</taxon>
        <taxon>Bacilli</taxon>
        <taxon>Bacillales</taxon>
        <taxon>Paenibacillaceae</taxon>
        <taxon>Brevibacillus</taxon>
    </lineage>
</organism>
<dbReference type="EMBL" id="JAPTNG010000023">
    <property type="protein sequence ID" value="MCZ0833446.1"/>
    <property type="molecule type" value="Genomic_DNA"/>
</dbReference>